<dbReference type="SMART" id="SM00065">
    <property type="entry name" value="GAF"/>
    <property type="match status" value="1"/>
</dbReference>
<evidence type="ECO:0000259" key="5">
    <source>
        <dbReference type="PROSITE" id="PS50887"/>
    </source>
</evidence>
<dbReference type="GO" id="GO:0052621">
    <property type="term" value="F:diguanylate cyclase activity"/>
    <property type="evidence" value="ECO:0007669"/>
    <property type="project" value="UniProtKB-EC"/>
</dbReference>
<dbReference type="GO" id="GO:0005886">
    <property type="term" value="C:plasma membrane"/>
    <property type="evidence" value="ECO:0007669"/>
    <property type="project" value="TreeGrafter"/>
</dbReference>
<dbReference type="PANTHER" id="PTHR45138:SF9">
    <property type="entry name" value="DIGUANYLATE CYCLASE DGCM-RELATED"/>
    <property type="match status" value="1"/>
</dbReference>
<dbReference type="PROSITE" id="PS50887">
    <property type="entry name" value="GGDEF"/>
    <property type="match status" value="1"/>
</dbReference>
<dbReference type="Proteomes" id="UP000018851">
    <property type="component" value="Chromosome"/>
</dbReference>
<dbReference type="GO" id="GO:0043709">
    <property type="term" value="P:cell adhesion involved in single-species biofilm formation"/>
    <property type="evidence" value="ECO:0007669"/>
    <property type="project" value="TreeGrafter"/>
</dbReference>
<proteinExistence type="predicted"/>
<dbReference type="RefSeq" id="WP_025291777.1">
    <property type="nucleotide sequence ID" value="NZ_CP006644.1"/>
</dbReference>
<dbReference type="GO" id="GO:0007165">
    <property type="term" value="P:signal transduction"/>
    <property type="evidence" value="ECO:0007669"/>
    <property type="project" value="InterPro"/>
</dbReference>
<gene>
    <name evidence="6" type="ORF">NX02_08995</name>
</gene>
<dbReference type="OrthoDB" id="9812260at2"/>
<feature type="domain" description="HAMP" evidence="4">
    <location>
        <begin position="207"/>
        <end position="260"/>
    </location>
</feature>
<dbReference type="SUPFAM" id="SSF55781">
    <property type="entry name" value="GAF domain-like"/>
    <property type="match status" value="1"/>
</dbReference>
<name>W0AAM7_9SPHN</name>
<feature type="domain" description="GGDEF" evidence="5">
    <location>
        <begin position="462"/>
        <end position="595"/>
    </location>
</feature>
<organism evidence="6 7">
    <name type="scientific">Sphingomonas sanxanigenens DSM 19645 = NX02</name>
    <dbReference type="NCBI Taxonomy" id="1123269"/>
    <lineage>
        <taxon>Bacteria</taxon>
        <taxon>Pseudomonadati</taxon>
        <taxon>Pseudomonadota</taxon>
        <taxon>Alphaproteobacteria</taxon>
        <taxon>Sphingomonadales</taxon>
        <taxon>Sphingomonadaceae</taxon>
        <taxon>Sphingomonas</taxon>
    </lineage>
</organism>
<evidence type="ECO:0000256" key="3">
    <source>
        <dbReference type="SAM" id="Phobius"/>
    </source>
</evidence>
<dbReference type="eggNOG" id="COG3850">
    <property type="taxonomic scope" value="Bacteria"/>
</dbReference>
<dbReference type="PROSITE" id="PS50885">
    <property type="entry name" value="HAMP"/>
    <property type="match status" value="1"/>
</dbReference>
<dbReference type="GO" id="GO:1902201">
    <property type="term" value="P:negative regulation of bacterial-type flagellum-dependent cell motility"/>
    <property type="evidence" value="ECO:0007669"/>
    <property type="project" value="TreeGrafter"/>
</dbReference>
<dbReference type="EC" id="2.7.7.65" evidence="1"/>
<dbReference type="InterPro" id="IPR003018">
    <property type="entry name" value="GAF"/>
</dbReference>
<dbReference type="PANTHER" id="PTHR45138">
    <property type="entry name" value="REGULATORY COMPONENTS OF SENSORY TRANSDUCTION SYSTEM"/>
    <property type="match status" value="1"/>
</dbReference>
<dbReference type="SMART" id="SM00304">
    <property type="entry name" value="HAMP"/>
    <property type="match status" value="1"/>
</dbReference>
<dbReference type="PATRIC" id="fig|1123269.5.peg.1765"/>
<keyword evidence="3" id="KW-0472">Membrane</keyword>
<dbReference type="EMBL" id="CP006644">
    <property type="protein sequence ID" value="AHE53522.1"/>
    <property type="molecule type" value="Genomic_DNA"/>
</dbReference>
<dbReference type="InterPro" id="IPR050469">
    <property type="entry name" value="Diguanylate_Cyclase"/>
</dbReference>
<accession>W0AAM7</accession>
<dbReference type="SUPFAM" id="SSF158472">
    <property type="entry name" value="HAMP domain-like"/>
    <property type="match status" value="1"/>
</dbReference>
<dbReference type="NCBIfam" id="TIGR00254">
    <property type="entry name" value="GGDEF"/>
    <property type="match status" value="1"/>
</dbReference>
<dbReference type="SMART" id="SM00267">
    <property type="entry name" value="GGDEF"/>
    <property type="match status" value="1"/>
</dbReference>
<dbReference type="Pfam" id="PF00990">
    <property type="entry name" value="GGDEF"/>
    <property type="match status" value="1"/>
</dbReference>
<dbReference type="InterPro" id="IPR043128">
    <property type="entry name" value="Rev_trsase/Diguanyl_cyclase"/>
</dbReference>
<keyword evidence="7" id="KW-1185">Reference proteome</keyword>
<dbReference type="InterPro" id="IPR003660">
    <property type="entry name" value="HAMP_dom"/>
</dbReference>
<evidence type="ECO:0000259" key="4">
    <source>
        <dbReference type="PROSITE" id="PS50885"/>
    </source>
</evidence>
<dbReference type="eggNOG" id="COG2199">
    <property type="taxonomic scope" value="Bacteria"/>
</dbReference>
<dbReference type="InterPro" id="IPR029787">
    <property type="entry name" value="Nucleotide_cyclase"/>
</dbReference>
<dbReference type="InterPro" id="IPR029016">
    <property type="entry name" value="GAF-like_dom_sf"/>
</dbReference>
<dbReference type="Gene3D" id="3.30.450.40">
    <property type="match status" value="1"/>
</dbReference>
<sequence length="603" mass="66597">MRLATIINLAYGATVLLTLASGTTMLLASNALDRERAAVAQREQLDRASADLGKDALVLSEHARQYIITGHAADLEAYDREFARLRADESRIRKLGDAGAGVDEIGAVLDAMRLAETLHDEQRTAIDAQRSGNETQARAIVFGAPYERQLDRVEEQVDRFQDRLNRRIDADVGQATGIARLWRTTSAIVLVATGLLFVFVLAFVIRLRVLRPVVRLSDVVTRLAAQDYAAEMPATDQIDEIGDMAHAIRVFRENGLERQRLEEEAKDDRATRDLLSRMMQRLQGADTMRDLTEVVQRFVPEIVQGMSGILYLHDRHRNAMVERCRWKLPRHSRSEFTPIACWALRRGSSHRPEGAMIDVPCDHLDRIPGAIVNSICLPLIAQREALGLLYFEPIADAGERSATPETYMQMLAENISLAVASLRLRDALREMAMADPLTGLANRRQLDTMLDLLLAESERSGQTVSAVMLDVDHFKRFNDMFGHDAGDLVLREVGAVLRDAVHDGGLAFRYGGEEFLLVLPAVGTSGAIDLAEQIRQRIAALHLVHDGRPLGAVTASIGVANTPDHVAGGRLVRAADAALLHAKQHGRDRVIVAVRDGEEEDAA</sequence>
<dbReference type="Gene3D" id="6.10.340.10">
    <property type="match status" value="1"/>
</dbReference>
<evidence type="ECO:0000256" key="1">
    <source>
        <dbReference type="ARBA" id="ARBA00012528"/>
    </source>
</evidence>
<dbReference type="CDD" id="cd01949">
    <property type="entry name" value="GGDEF"/>
    <property type="match status" value="1"/>
</dbReference>
<feature type="transmembrane region" description="Helical" evidence="3">
    <location>
        <begin position="6"/>
        <end position="28"/>
    </location>
</feature>
<feature type="transmembrane region" description="Helical" evidence="3">
    <location>
        <begin position="187"/>
        <end position="207"/>
    </location>
</feature>
<dbReference type="Gene3D" id="3.30.70.270">
    <property type="match status" value="1"/>
</dbReference>
<dbReference type="Pfam" id="PF00672">
    <property type="entry name" value="HAMP"/>
    <property type="match status" value="1"/>
</dbReference>
<evidence type="ECO:0000313" key="6">
    <source>
        <dbReference type="EMBL" id="AHE53522.1"/>
    </source>
</evidence>
<protein>
    <recommendedName>
        <fullName evidence="1">diguanylate cyclase</fullName>
        <ecNumber evidence="1">2.7.7.65</ecNumber>
    </recommendedName>
</protein>
<keyword evidence="3" id="KW-1133">Transmembrane helix</keyword>
<evidence type="ECO:0000313" key="7">
    <source>
        <dbReference type="Proteomes" id="UP000018851"/>
    </source>
</evidence>
<dbReference type="KEGG" id="ssan:NX02_08995"/>
<evidence type="ECO:0000256" key="2">
    <source>
        <dbReference type="ARBA" id="ARBA00034247"/>
    </source>
</evidence>
<comment type="catalytic activity">
    <reaction evidence="2">
        <text>2 GTP = 3',3'-c-di-GMP + 2 diphosphate</text>
        <dbReference type="Rhea" id="RHEA:24898"/>
        <dbReference type="ChEBI" id="CHEBI:33019"/>
        <dbReference type="ChEBI" id="CHEBI:37565"/>
        <dbReference type="ChEBI" id="CHEBI:58805"/>
        <dbReference type="EC" id="2.7.7.65"/>
    </reaction>
</comment>
<reference evidence="6 7" key="1">
    <citation type="submission" date="2013-07" db="EMBL/GenBank/DDBJ databases">
        <title>Completed genome of Sphingomonas sanxanigenens NX02.</title>
        <authorList>
            <person name="Ma T."/>
            <person name="Huang H."/>
            <person name="Wu M."/>
            <person name="Li X."/>
            <person name="Li G."/>
        </authorList>
    </citation>
    <scope>NUCLEOTIDE SEQUENCE [LARGE SCALE GENOMIC DNA]</scope>
    <source>
        <strain evidence="6 7">NX02</strain>
    </source>
</reference>
<keyword evidence="3" id="KW-0812">Transmembrane</keyword>
<dbReference type="FunFam" id="3.30.70.270:FF:000001">
    <property type="entry name" value="Diguanylate cyclase domain protein"/>
    <property type="match status" value="1"/>
</dbReference>
<dbReference type="InterPro" id="IPR000160">
    <property type="entry name" value="GGDEF_dom"/>
</dbReference>
<dbReference type="AlphaFoldDB" id="W0AAM7"/>
<dbReference type="STRING" id="1123269.NX02_08995"/>
<dbReference type="HOGENOM" id="CLU_000445_11_24_5"/>
<dbReference type="SUPFAM" id="SSF55073">
    <property type="entry name" value="Nucleotide cyclase"/>
    <property type="match status" value="1"/>
</dbReference>